<accession>A0A9P8V7H2</accession>
<dbReference type="OrthoDB" id="2537141at2759"/>
<reference evidence="2" key="1">
    <citation type="journal article" date="2021" name="Nat. Commun.">
        <title>Genetic determinants of endophytism in the Arabidopsis root mycobiome.</title>
        <authorList>
            <person name="Mesny F."/>
            <person name="Miyauchi S."/>
            <person name="Thiergart T."/>
            <person name="Pickel B."/>
            <person name="Atanasova L."/>
            <person name="Karlsson M."/>
            <person name="Huettel B."/>
            <person name="Barry K.W."/>
            <person name="Haridas S."/>
            <person name="Chen C."/>
            <person name="Bauer D."/>
            <person name="Andreopoulos W."/>
            <person name="Pangilinan J."/>
            <person name="LaButti K."/>
            <person name="Riley R."/>
            <person name="Lipzen A."/>
            <person name="Clum A."/>
            <person name="Drula E."/>
            <person name="Henrissat B."/>
            <person name="Kohler A."/>
            <person name="Grigoriev I.V."/>
            <person name="Martin F.M."/>
            <person name="Hacquard S."/>
        </authorList>
    </citation>
    <scope>NUCLEOTIDE SEQUENCE</scope>
    <source>
        <strain evidence="2">MPI-SDFR-AT-0117</strain>
    </source>
</reference>
<name>A0A9P8V7H2_9PEZI</name>
<evidence type="ECO:0000313" key="3">
    <source>
        <dbReference type="Proteomes" id="UP000770015"/>
    </source>
</evidence>
<evidence type="ECO:0000313" key="2">
    <source>
        <dbReference type="EMBL" id="KAH6682268.1"/>
    </source>
</evidence>
<feature type="compositionally biased region" description="Polar residues" evidence="1">
    <location>
        <begin position="219"/>
        <end position="228"/>
    </location>
</feature>
<feature type="compositionally biased region" description="Basic and acidic residues" evidence="1">
    <location>
        <begin position="78"/>
        <end position="94"/>
    </location>
</feature>
<dbReference type="EMBL" id="JAGSXJ010000018">
    <property type="protein sequence ID" value="KAH6682268.1"/>
    <property type="molecule type" value="Genomic_DNA"/>
</dbReference>
<feature type="region of interest" description="Disordered" evidence="1">
    <location>
        <begin position="400"/>
        <end position="441"/>
    </location>
</feature>
<proteinExistence type="predicted"/>
<feature type="region of interest" description="Disordered" evidence="1">
    <location>
        <begin position="150"/>
        <end position="276"/>
    </location>
</feature>
<protein>
    <submittedName>
        <fullName evidence="2">Uncharacterized protein</fullName>
    </submittedName>
</protein>
<comment type="caution">
    <text evidence="2">The sequence shown here is derived from an EMBL/GenBank/DDBJ whole genome shotgun (WGS) entry which is preliminary data.</text>
</comment>
<evidence type="ECO:0000256" key="1">
    <source>
        <dbReference type="SAM" id="MobiDB-lite"/>
    </source>
</evidence>
<feature type="region of interest" description="Disordered" evidence="1">
    <location>
        <begin position="1"/>
        <end position="99"/>
    </location>
</feature>
<feature type="compositionally biased region" description="Basic and acidic residues" evidence="1">
    <location>
        <begin position="152"/>
        <end position="173"/>
    </location>
</feature>
<dbReference type="Proteomes" id="UP000770015">
    <property type="component" value="Unassembled WGS sequence"/>
</dbReference>
<keyword evidence="3" id="KW-1185">Reference proteome</keyword>
<organism evidence="2 3">
    <name type="scientific">Plectosphaerella plurivora</name>
    <dbReference type="NCBI Taxonomy" id="936078"/>
    <lineage>
        <taxon>Eukaryota</taxon>
        <taxon>Fungi</taxon>
        <taxon>Dikarya</taxon>
        <taxon>Ascomycota</taxon>
        <taxon>Pezizomycotina</taxon>
        <taxon>Sordariomycetes</taxon>
        <taxon>Hypocreomycetidae</taxon>
        <taxon>Glomerellales</taxon>
        <taxon>Plectosphaerellaceae</taxon>
        <taxon>Plectosphaerella</taxon>
    </lineage>
</organism>
<feature type="compositionally biased region" description="Basic and acidic residues" evidence="1">
    <location>
        <begin position="59"/>
        <end position="70"/>
    </location>
</feature>
<dbReference type="AlphaFoldDB" id="A0A9P8V7H2"/>
<feature type="compositionally biased region" description="Basic and acidic residues" evidence="1">
    <location>
        <begin position="1"/>
        <end position="19"/>
    </location>
</feature>
<gene>
    <name evidence="2" type="ORF">F5X68DRAFT_233985</name>
</gene>
<feature type="region of interest" description="Disordered" evidence="1">
    <location>
        <begin position="330"/>
        <end position="381"/>
    </location>
</feature>
<feature type="compositionally biased region" description="Polar residues" evidence="1">
    <location>
        <begin position="247"/>
        <end position="256"/>
    </location>
</feature>
<sequence length="580" mass="65820">MDDGTRRHDETRRNVDHELPVSSGKRGRSASLPPSPRQRFQSIQKDDAPRFEKRARHKTREDRYEPRNDPPDQPSGRTVERKGQHRRRTEEPVRKRLASARDVIDNFASDSILNNRLTLQPATTPGLFQNGHASAHKQPTDLAFNSMNFLARPRERKQTKQPKDTGKKEREVQEMSAFFRGDHEPARRRRSGGSPGPQRRKSTPAQVEHGRTETPARSPVTTYLTWSPSVARDGQTESRHSRRLKQTAENTVQHTTQTHKQRPRRETSSPPPPRRIVRYKDKGVMTLETRMGIDSGSVNTRDGLGLEDTQEKTKIPADQPCQIDIAKTSVAKEPAVDRSEENIPGPADLEITDTGRLLEPNPKNTAKDNEKLPPTRSSSPEYLASLEKVVSGWTTIQDPTHPVSKVVPPGKPSQQQALVAAPNSDRQTALPEPQEKSSRSEAWIADDRAINAPQAGVVHGYEGVGPCDHHQHLSYPTNPNLRHEYQNNRLDNLISRVDRELAKDAALSQLSHQLYREEADYQCYAAPVLEEDNWMDEPYMHEGEDAMVLPVHEQYQWTDGYTGQQETGNMSQFWRPNMFM</sequence>